<reference evidence="1" key="1">
    <citation type="submission" date="2019-08" db="EMBL/GenBank/DDBJ databases">
        <title>The improved chromosome-level genome for the pearl oyster Pinctada fucata martensii using PacBio sequencing and Hi-C.</title>
        <authorList>
            <person name="Zheng Z."/>
        </authorList>
    </citation>
    <scope>NUCLEOTIDE SEQUENCE</scope>
    <source>
        <strain evidence="1">ZZ-2019</strain>
        <tissue evidence="1">Adductor muscle</tissue>
    </source>
</reference>
<dbReference type="Proteomes" id="UP001186944">
    <property type="component" value="Unassembled WGS sequence"/>
</dbReference>
<organism evidence="1 2">
    <name type="scientific">Pinctada imbricata</name>
    <name type="common">Atlantic pearl-oyster</name>
    <name type="synonym">Pinctada martensii</name>
    <dbReference type="NCBI Taxonomy" id="66713"/>
    <lineage>
        <taxon>Eukaryota</taxon>
        <taxon>Metazoa</taxon>
        <taxon>Spiralia</taxon>
        <taxon>Lophotrochozoa</taxon>
        <taxon>Mollusca</taxon>
        <taxon>Bivalvia</taxon>
        <taxon>Autobranchia</taxon>
        <taxon>Pteriomorphia</taxon>
        <taxon>Pterioida</taxon>
        <taxon>Pterioidea</taxon>
        <taxon>Pteriidae</taxon>
        <taxon>Pinctada</taxon>
    </lineage>
</organism>
<dbReference type="AlphaFoldDB" id="A0AA88YDH0"/>
<comment type="caution">
    <text evidence="1">The sequence shown here is derived from an EMBL/GenBank/DDBJ whole genome shotgun (WGS) entry which is preliminary data.</text>
</comment>
<sequence length="311" mass="35139">MHNVTNKKLAIAPDIDLSKFGSNRTIEDHVRGLVYLANTSVDLIAVHEGRGYGNAPYYWPTEIDLPVKLIDPILDEILFLHHAKSWRVNGTFKEAYTGSVHELFAALGNASDYLRRKTNLAFELWLAVEAFENLKNDTCIPLPTIHRLPGVIVIDRASKSRIDQALTHGSAKVQGAVAFSWDPDFTCTTKTHRNSLAEEIKTDAGRPIIADCFLHSPENRSVVVLGYGLTGETQGFDLDWPDRDGHRHIVNKVYGYYYEVDYGIQHHLIGSMAYIQMFDAYNIIDLADKGYMKIKAEESYHECVLTFDYTT</sequence>
<evidence type="ECO:0000313" key="2">
    <source>
        <dbReference type="Proteomes" id="UP001186944"/>
    </source>
</evidence>
<dbReference type="EMBL" id="VSWD01000007">
    <property type="protein sequence ID" value="KAK3097383.1"/>
    <property type="molecule type" value="Genomic_DNA"/>
</dbReference>
<protein>
    <submittedName>
        <fullName evidence="1">Uncharacterized protein</fullName>
    </submittedName>
</protein>
<keyword evidence="2" id="KW-1185">Reference proteome</keyword>
<proteinExistence type="predicted"/>
<accession>A0AA88YDH0</accession>
<name>A0AA88YDH0_PINIB</name>
<gene>
    <name evidence="1" type="ORF">FSP39_009155</name>
</gene>
<evidence type="ECO:0000313" key="1">
    <source>
        <dbReference type="EMBL" id="KAK3097383.1"/>
    </source>
</evidence>